<evidence type="ECO:0000256" key="3">
    <source>
        <dbReference type="ARBA" id="ARBA00023204"/>
    </source>
</evidence>
<keyword evidence="6" id="KW-1185">Reference proteome</keyword>
<feature type="compositionally biased region" description="Low complexity" evidence="4">
    <location>
        <begin position="451"/>
        <end position="469"/>
    </location>
</feature>
<dbReference type="EMBL" id="NRRL01000006">
    <property type="protein sequence ID" value="MBK1667381.1"/>
    <property type="molecule type" value="Genomic_DNA"/>
</dbReference>
<evidence type="ECO:0000256" key="4">
    <source>
        <dbReference type="SAM" id="MobiDB-lite"/>
    </source>
</evidence>
<name>A0ABS1DAB9_9PROT</name>
<comment type="caution">
    <text evidence="5">The sequence shown here is derived from an EMBL/GenBank/DDBJ whole genome shotgun (WGS) entry which is preliminary data.</text>
</comment>
<accession>A0ABS1DAB9</accession>
<feature type="compositionally biased region" description="Basic residues" evidence="4">
    <location>
        <begin position="1"/>
        <end position="13"/>
    </location>
</feature>
<proteinExistence type="inferred from homology"/>
<gene>
    <name evidence="5" type="ORF">CKO28_04975</name>
</gene>
<feature type="compositionally biased region" description="Basic and acidic residues" evidence="4">
    <location>
        <begin position="601"/>
        <end position="611"/>
    </location>
</feature>
<protein>
    <submittedName>
        <fullName evidence="5">Uncharacterized protein</fullName>
    </submittedName>
</protein>
<reference evidence="5 6" key="1">
    <citation type="journal article" date="2020" name="Microorganisms">
        <title>Osmotic Adaptation and Compatible Solute Biosynthesis of Phototrophic Bacteria as Revealed from Genome Analyses.</title>
        <authorList>
            <person name="Imhoff J.F."/>
            <person name="Rahn T."/>
            <person name="Kunzel S."/>
            <person name="Keller A."/>
            <person name="Neulinger S.C."/>
        </authorList>
    </citation>
    <scope>NUCLEOTIDE SEQUENCE [LARGE SCALE GENOMIC DNA]</scope>
    <source>
        <strain evidence="5 6">DSM 9895</strain>
    </source>
</reference>
<dbReference type="Gene3D" id="3.30.390.80">
    <property type="entry name" value="DNA repair protein Rad52/59/22"/>
    <property type="match status" value="1"/>
</dbReference>
<evidence type="ECO:0000256" key="1">
    <source>
        <dbReference type="ARBA" id="ARBA00006638"/>
    </source>
</evidence>
<feature type="compositionally biased region" description="Basic and acidic residues" evidence="4">
    <location>
        <begin position="476"/>
        <end position="492"/>
    </location>
</feature>
<organism evidence="5 6">
    <name type="scientific">Rhodovibrio sodomensis</name>
    <dbReference type="NCBI Taxonomy" id="1088"/>
    <lineage>
        <taxon>Bacteria</taxon>
        <taxon>Pseudomonadati</taxon>
        <taxon>Pseudomonadota</taxon>
        <taxon>Alphaproteobacteria</taxon>
        <taxon>Rhodospirillales</taxon>
        <taxon>Rhodovibrionaceae</taxon>
        <taxon>Rhodovibrio</taxon>
    </lineage>
</organism>
<evidence type="ECO:0000256" key="2">
    <source>
        <dbReference type="ARBA" id="ARBA00022763"/>
    </source>
</evidence>
<feature type="compositionally biased region" description="Basic and acidic residues" evidence="4">
    <location>
        <begin position="300"/>
        <end position="315"/>
    </location>
</feature>
<dbReference type="SUPFAM" id="SSF54768">
    <property type="entry name" value="dsRNA-binding domain-like"/>
    <property type="match status" value="1"/>
</dbReference>
<comment type="similarity">
    <text evidence="1">Belongs to the RAD52 family.</text>
</comment>
<evidence type="ECO:0000313" key="5">
    <source>
        <dbReference type="EMBL" id="MBK1667381.1"/>
    </source>
</evidence>
<sequence>MSKRRNRAQRKSRNQTPRQATSTKTATSQASQAPEVQNASAPSPEAIVADARATSVADSAAVDGANTGPISGSLNPNEIPKGNPSLEEIAGARVTAPSPSEVAPATGDPEDQARMTAEIDTHLDKASKAPDRVVCYAPTTVFTDMQRRLLFTKLPESALRTFETIDGQRVIYVPAVVVDYLANRVFGEMWSFSYEITTIYHDVDCRRGAGADAKFVVFCFACKGRLVIRNADGQEVVREAEGIGRARGRIGDEADMRAAVEIARKGCVTDARKRCFMTFGDAFGGYMLRDADNVIQSVKQDQKARAADGAAKDTGGKAPNRQPANSQSGGGRSGEKKRLVIYKPDGTKAKAVDTPSDYRTWFKDYLMNHCADERAVRLCAEQNEAKTFRELDRESVQCCREIVDEALLAKKGASSRQTADQFEGVEPFPAAAAKTDPSTGGSETAGAKSRSSTSTTDKAGSSGSSTKGTPQATSKTEGKTAGKGSEKGDDKPASPAPKQSAQTERPGSAETQPEATATGPWPARGTPDLSQTPGWNASKLTDEKSAGEWLIEVIDHAHDPDLLYQFEGEADPLLQQMTPRLRRMLAGKFGRTLARLRCETAPEEIDPPHDPADDEANAGPDAKQA</sequence>
<feature type="region of interest" description="Disordered" evidence="4">
    <location>
        <begin position="601"/>
        <end position="625"/>
    </location>
</feature>
<keyword evidence="2" id="KW-0227">DNA damage</keyword>
<keyword evidence="3" id="KW-0234">DNA repair</keyword>
<dbReference type="Pfam" id="PF04098">
    <property type="entry name" value="Rad52_Rad22"/>
    <property type="match status" value="1"/>
</dbReference>
<feature type="compositionally biased region" description="Low complexity" evidence="4">
    <location>
        <begin position="19"/>
        <end position="33"/>
    </location>
</feature>
<dbReference type="Proteomes" id="UP001296873">
    <property type="component" value="Unassembled WGS sequence"/>
</dbReference>
<dbReference type="RefSeq" id="WP_200339451.1">
    <property type="nucleotide sequence ID" value="NZ_NRRL01000006.1"/>
</dbReference>
<feature type="compositionally biased region" description="Polar residues" evidence="4">
    <location>
        <begin position="497"/>
        <end position="515"/>
    </location>
</feature>
<feature type="region of interest" description="Disordered" evidence="4">
    <location>
        <begin position="1"/>
        <end position="85"/>
    </location>
</feature>
<feature type="region of interest" description="Disordered" evidence="4">
    <location>
        <begin position="411"/>
        <end position="542"/>
    </location>
</feature>
<dbReference type="InterPro" id="IPR042525">
    <property type="entry name" value="Rad52_Rad59_Rad22_sf"/>
</dbReference>
<evidence type="ECO:0000313" key="6">
    <source>
        <dbReference type="Proteomes" id="UP001296873"/>
    </source>
</evidence>
<feature type="region of interest" description="Disordered" evidence="4">
    <location>
        <begin position="299"/>
        <end position="337"/>
    </location>
</feature>
<dbReference type="InterPro" id="IPR041247">
    <property type="entry name" value="Rad52_fam"/>
</dbReference>
<feature type="compositionally biased region" description="Polar residues" evidence="4">
    <location>
        <begin position="528"/>
        <end position="539"/>
    </location>
</feature>